<dbReference type="GO" id="GO:0006168">
    <property type="term" value="P:adenine salvage"/>
    <property type="evidence" value="ECO:0007669"/>
    <property type="project" value="InterPro"/>
</dbReference>
<dbReference type="InterPro" id="IPR005764">
    <property type="entry name" value="Ade_phspho_trans"/>
</dbReference>
<comment type="subcellular location">
    <subcellularLocation>
        <location evidence="3 12">Cytoplasm</location>
    </subcellularLocation>
</comment>
<dbReference type="EMBL" id="RJQC01000001">
    <property type="protein sequence ID" value="RNM31426.1"/>
    <property type="molecule type" value="Genomic_DNA"/>
</dbReference>
<keyword evidence="10 12" id="KW-0808">Transferase</keyword>
<dbReference type="InterPro" id="IPR050054">
    <property type="entry name" value="UPRTase/APRTase"/>
</dbReference>
<evidence type="ECO:0000313" key="15">
    <source>
        <dbReference type="Proteomes" id="UP000276568"/>
    </source>
</evidence>
<evidence type="ECO:0000256" key="6">
    <source>
        <dbReference type="ARBA" id="ARBA00011738"/>
    </source>
</evidence>
<dbReference type="Proteomes" id="UP000276568">
    <property type="component" value="Unassembled WGS sequence"/>
</dbReference>
<dbReference type="NCBIfam" id="TIGR01090">
    <property type="entry name" value="apt"/>
    <property type="match status" value="1"/>
</dbReference>
<comment type="caution">
    <text evidence="14">The sequence shown here is derived from an EMBL/GenBank/DDBJ whole genome shotgun (WGS) entry which is preliminary data.</text>
</comment>
<evidence type="ECO:0000256" key="1">
    <source>
        <dbReference type="ARBA" id="ARBA00000868"/>
    </source>
</evidence>
<dbReference type="InterPro" id="IPR029057">
    <property type="entry name" value="PRTase-like"/>
</dbReference>
<dbReference type="GO" id="GO:0016208">
    <property type="term" value="F:AMP binding"/>
    <property type="evidence" value="ECO:0007669"/>
    <property type="project" value="TreeGrafter"/>
</dbReference>
<comment type="subunit">
    <text evidence="6 12">Homodimer.</text>
</comment>
<dbReference type="PANTHER" id="PTHR32315">
    <property type="entry name" value="ADENINE PHOSPHORIBOSYLTRANSFERASE"/>
    <property type="match status" value="1"/>
</dbReference>
<evidence type="ECO:0000313" key="14">
    <source>
        <dbReference type="EMBL" id="RNM31426.1"/>
    </source>
</evidence>
<dbReference type="GO" id="GO:0003999">
    <property type="term" value="F:adenine phosphoribosyltransferase activity"/>
    <property type="evidence" value="ECO:0007669"/>
    <property type="project" value="UniProtKB-UniRule"/>
</dbReference>
<comment type="pathway">
    <text evidence="4 12">Purine metabolism; AMP biosynthesis via salvage pathway; AMP from adenine: step 1/1.</text>
</comment>
<reference evidence="14 15" key="1">
    <citation type="submission" date="2018-11" db="EMBL/GenBank/DDBJ databases">
        <title>Clostridium sp. nov., a member of the family Erysipelotrichaceae isolated from pig faeces.</title>
        <authorList>
            <person name="Chang Y.-H."/>
        </authorList>
    </citation>
    <scope>NUCLEOTIDE SEQUENCE [LARGE SCALE GENOMIC DNA]</scope>
    <source>
        <strain evidence="14 15">YH-panp20</strain>
    </source>
</reference>
<evidence type="ECO:0000256" key="11">
    <source>
        <dbReference type="ARBA" id="ARBA00022726"/>
    </source>
</evidence>
<comment type="similarity">
    <text evidence="5 12">Belongs to the purine/pyrimidine phosphoribosyltransferase family.</text>
</comment>
<dbReference type="GO" id="GO:0006166">
    <property type="term" value="P:purine ribonucleoside salvage"/>
    <property type="evidence" value="ECO:0007669"/>
    <property type="project" value="UniProtKB-UniRule"/>
</dbReference>
<dbReference type="EC" id="2.4.2.7" evidence="7 12"/>
<evidence type="ECO:0000256" key="8">
    <source>
        <dbReference type="ARBA" id="ARBA00022490"/>
    </source>
</evidence>
<dbReference type="NCBIfam" id="NF002633">
    <property type="entry name" value="PRK02304.1-2"/>
    <property type="match status" value="1"/>
</dbReference>
<sequence>MDIKNYIASIPGFPKEGIIFRDITPILQDPQALRYVTDTFVDFVKKTDADFVIGPEARGFLFGVPVALECNLGFAPIRKPGKLPRESISVKYGLEYGEDELCMHTDAIKPGQKVVVIDDLLATGGTTEAAIQLVEQMGGKVVGCGFVIELDDLHGRDKIGDIPVCSLAHYAGE</sequence>
<evidence type="ECO:0000256" key="4">
    <source>
        <dbReference type="ARBA" id="ARBA00004659"/>
    </source>
</evidence>
<evidence type="ECO:0000256" key="5">
    <source>
        <dbReference type="ARBA" id="ARBA00008391"/>
    </source>
</evidence>
<evidence type="ECO:0000256" key="3">
    <source>
        <dbReference type="ARBA" id="ARBA00004496"/>
    </source>
</evidence>
<comment type="catalytic activity">
    <reaction evidence="1 12">
        <text>AMP + diphosphate = 5-phospho-alpha-D-ribose 1-diphosphate + adenine</text>
        <dbReference type="Rhea" id="RHEA:16609"/>
        <dbReference type="ChEBI" id="CHEBI:16708"/>
        <dbReference type="ChEBI" id="CHEBI:33019"/>
        <dbReference type="ChEBI" id="CHEBI:58017"/>
        <dbReference type="ChEBI" id="CHEBI:456215"/>
        <dbReference type="EC" id="2.4.2.7"/>
    </reaction>
</comment>
<dbReference type="HAMAP" id="MF_00004">
    <property type="entry name" value="Aden_phosphoribosyltr"/>
    <property type="match status" value="1"/>
</dbReference>
<dbReference type="PANTHER" id="PTHR32315:SF3">
    <property type="entry name" value="ADENINE PHOSPHORIBOSYLTRANSFERASE"/>
    <property type="match status" value="1"/>
</dbReference>
<dbReference type="FunFam" id="3.40.50.2020:FF:000004">
    <property type="entry name" value="Adenine phosphoribosyltransferase"/>
    <property type="match status" value="1"/>
</dbReference>
<keyword evidence="11 12" id="KW-0660">Purine salvage</keyword>
<dbReference type="GO" id="GO:0044209">
    <property type="term" value="P:AMP salvage"/>
    <property type="evidence" value="ECO:0007669"/>
    <property type="project" value="UniProtKB-UniRule"/>
</dbReference>
<comment type="function">
    <text evidence="2 12">Catalyzes a salvage reaction resulting in the formation of AMP, that is energically less costly than de novo synthesis.</text>
</comment>
<dbReference type="OrthoDB" id="9803963at2"/>
<feature type="domain" description="Phosphoribosyltransferase" evidence="13">
    <location>
        <begin position="27"/>
        <end position="157"/>
    </location>
</feature>
<gene>
    <name evidence="12" type="primary">apt</name>
    <name evidence="14" type="ORF">EDX97_02395</name>
</gene>
<evidence type="ECO:0000256" key="9">
    <source>
        <dbReference type="ARBA" id="ARBA00022676"/>
    </source>
</evidence>
<dbReference type="GO" id="GO:0005737">
    <property type="term" value="C:cytoplasm"/>
    <property type="evidence" value="ECO:0007669"/>
    <property type="project" value="UniProtKB-SubCell"/>
</dbReference>
<dbReference type="UniPathway" id="UPA00588">
    <property type="reaction ID" value="UER00646"/>
</dbReference>
<evidence type="ECO:0000259" key="13">
    <source>
        <dbReference type="Pfam" id="PF00156"/>
    </source>
</evidence>
<protein>
    <recommendedName>
        <fullName evidence="7 12">Adenine phosphoribosyltransferase</fullName>
        <shortName evidence="12">APRT</shortName>
        <ecNumber evidence="7 12">2.4.2.7</ecNumber>
    </recommendedName>
</protein>
<dbReference type="Pfam" id="PF00156">
    <property type="entry name" value="Pribosyltran"/>
    <property type="match status" value="1"/>
</dbReference>
<dbReference type="GO" id="GO:0002055">
    <property type="term" value="F:adenine binding"/>
    <property type="evidence" value="ECO:0007669"/>
    <property type="project" value="TreeGrafter"/>
</dbReference>
<evidence type="ECO:0000256" key="10">
    <source>
        <dbReference type="ARBA" id="ARBA00022679"/>
    </source>
</evidence>
<dbReference type="RefSeq" id="WP_128519585.1">
    <property type="nucleotide sequence ID" value="NZ_CAUWBR010000030.1"/>
</dbReference>
<proteinExistence type="inferred from homology"/>
<dbReference type="SUPFAM" id="SSF53271">
    <property type="entry name" value="PRTase-like"/>
    <property type="match status" value="1"/>
</dbReference>
<evidence type="ECO:0000256" key="2">
    <source>
        <dbReference type="ARBA" id="ARBA00003968"/>
    </source>
</evidence>
<dbReference type="Gene3D" id="3.40.50.2020">
    <property type="match status" value="1"/>
</dbReference>
<dbReference type="NCBIfam" id="NF002636">
    <property type="entry name" value="PRK02304.1-5"/>
    <property type="match status" value="1"/>
</dbReference>
<dbReference type="NCBIfam" id="NF002634">
    <property type="entry name" value="PRK02304.1-3"/>
    <property type="match status" value="1"/>
</dbReference>
<name>A0A3N0I4A6_9FIRM</name>
<dbReference type="CDD" id="cd06223">
    <property type="entry name" value="PRTases_typeI"/>
    <property type="match status" value="1"/>
</dbReference>
<organism evidence="14 15">
    <name type="scientific">Absicoccus porci</name>
    <dbReference type="NCBI Taxonomy" id="2486576"/>
    <lineage>
        <taxon>Bacteria</taxon>
        <taxon>Bacillati</taxon>
        <taxon>Bacillota</taxon>
        <taxon>Erysipelotrichia</taxon>
        <taxon>Erysipelotrichales</taxon>
        <taxon>Erysipelotrichaceae</taxon>
        <taxon>Absicoccus</taxon>
    </lineage>
</organism>
<accession>A0A3N0I4A6</accession>
<evidence type="ECO:0000256" key="12">
    <source>
        <dbReference type="HAMAP-Rule" id="MF_00004"/>
    </source>
</evidence>
<keyword evidence="15" id="KW-1185">Reference proteome</keyword>
<dbReference type="AlphaFoldDB" id="A0A3N0I4A6"/>
<keyword evidence="8 12" id="KW-0963">Cytoplasm</keyword>
<evidence type="ECO:0000256" key="7">
    <source>
        <dbReference type="ARBA" id="ARBA00011893"/>
    </source>
</evidence>
<keyword evidence="9 12" id="KW-0328">Glycosyltransferase</keyword>
<dbReference type="InterPro" id="IPR000836">
    <property type="entry name" value="PRTase_dom"/>
</dbReference>